<feature type="transmembrane region" description="Helical" evidence="7">
    <location>
        <begin position="39"/>
        <end position="59"/>
    </location>
</feature>
<keyword evidence="3 7" id="KW-1133">Transmembrane helix</keyword>
<feature type="region of interest" description="Disordered" evidence="6">
    <location>
        <begin position="291"/>
        <end position="334"/>
    </location>
</feature>
<evidence type="ECO:0008006" key="12">
    <source>
        <dbReference type="Google" id="ProtNLM"/>
    </source>
</evidence>
<dbReference type="AlphaFoldDB" id="A0A423VJ47"/>
<dbReference type="InterPro" id="IPR007568">
    <property type="entry name" value="RTA1"/>
</dbReference>
<accession>A0A423VJ47</accession>
<evidence type="ECO:0000256" key="4">
    <source>
        <dbReference type="ARBA" id="ARBA00023136"/>
    </source>
</evidence>
<feature type="transmembrane region" description="Helical" evidence="7">
    <location>
        <begin position="801"/>
        <end position="819"/>
    </location>
</feature>
<evidence type="ECO:0000256" key="2">
    <source>
        <dbReference type="ARBA" id="ARBA00022692"/>
    </source>
</evidence>
<dbReference type="InterPro" id="IPR024528">
    <property type="entry name" value="ThrE_2"/>
</dbReference>
<feature type="transmembrane region" description="Helical" evidence="7">
    <location>
        <begin position="671"/>
        <end position="698"/>
    </location>
</feature>
<feature type="transmembrane region" description="Helical" evidence="7">
    <location>
        <begin position="107"/>
        <end position="130"/>
    </location>
</feature>
<comment type="similarity">
    <text evidence="5">Belongs to the ThrE exporter (TC 2.A.79) family.</text>
</comment>
<dbReference type="Proteomes" id="UP000284375">
    <property type="component" value="Unassembled WGS sequence"/>
</dbReference>
<keyword evidence="2 7" id="KW-0812">Transmembrane</keyword>
<comment type="subcellular location">
    <subcellularLocation>
        <location evidence="1">Membrane</location>
        <topology evidence="1">Multi-pass membrane protein</topology>
    </subcellularLocation>
</comment>
<feature type="transmembrane region" description="Helical" evidence="7">
    <location>
        <begin position="710"/>
        <end position="734"/>
    </location>
</feature>
<feature type="compositionally biased region" description="Basic and acidic residues" evidence="6">
    <location>
        <begin position="319"/>
        <end position="330"/>
    </location>
</feature>
<feature type="transmembrane region" description="Helical" evidence="7">
    <location>
        <begin position="872"/>
        <end position="901"/>
    </location>
</feature>
<keyword evidence="11" id="KW-1185">Reference proteome</keyword>
<comment type="caution">
    <text evidence="10">The sequence shown here is derived from an EMBL/GenBank/DDBJ whole genome shotgun (WGS) entry which is preliminary data.</text>
</comment>
<dbReference type="Pfam" id="PF06738">
    <property type="entry name" value="ThrE"/>
    <property type="match status" value="1"/>
</dbReference>
<dbReference type="InterPro" id="IPR051361">
    <property type="entry name" value="ThrE/Ser_Exporter"/>
</dbReference>
<evidence type="ECO:0000256" key="7">
    <source>
        <dbReference type="SAM" id="Phobius"/>
    </source>
</evidence>
<feature type="domain" description="Threonine/serine exporter-like N-terminal" evidence="8">
    <location>
        <begin position="488"/>
        <end position="730"/>
    </location>
</feature>
<dbReference type="Pfam" id="PF04479">
    <property type="entry name" value="RTA1"/>
    <property type="match status" value="1"/>
</dbReference>
<reference evidence="10 11" key="1">
    <citation type="submission" date="2015-09" db="EMBL/GenBank/DDBJ databases">
        <title>Host preference determinants of Valsa canker pathogens revealed by comparative genomics.</title>
        <authorList>
            <person name="Yin Z."/>
            <person name="Huang L."/>
        </authorList>
    </citation>
    <scope>NUCLEOTIDE SEQUENCE [LARGE SCALE GENOMIC DNA]</scope>
    <source>
        <strain evidence="10 11">YSFL</strain>
    </source>
</reference>
<evidence type="ECO:0000259" key="8">
    <source>
        <dbReference type="Pfam" id="PF06738"/>
    </source>
</evidence>
<gene>
    <name evidence="10" type="ORF">VSDG_07704</name>
</gene>
<dbReference type="PANTHER" id="PTHR31082:SF4">
    <property type="entry name" value="PHEROMONE-REGULATED MEMBRANE PROTEIN 10"/>
    <property type="match status" value="1"/>
</dbReference>
<feature type="transmembrane region" description="Helical" evidence="7">
    <location>
        <begin position="142"/>
        <end position="160"/>
    </location>
</feature>
<dbReference type="Pfam" id="PF12821">
    <property type="entry name" value="ThrE_2"/>
    <property type="match status" value="1"/>
</dbReference>
<name>A0A423VJ47_CYTCH</name>
<dbReference type="OrthoDB" id="413008at2759"/>
<feature type="domain" description="Threonine/Serine exporter ThrE" evidence="9">
    <location>
        <begin position="763"/>
        <end position="898"/>
    </location>
</feature>
<feature type="transmembrane region" description="Helical" evidence="7">
    <location>
        <begin position="180"/>
        <end position="200"/>
    </location>
</feature>
<feature type="transmembrane region" description="Helical" evidence="7">
    <location>
        <begin position="261"/>
        <end position="279"/>
    </location>
</feature>
<feature type="transmembrane region" description="Helical" evidence="7">
    <location>
        <begin position="594"/>
        <end position="613"/>
    </location>
</feature>
<evidence type="ECO:0000256" key="3">
    <source>
        <dbReference type="ARBA" id="ARBA00022989"/>
    </source>
</evidence>
<feature type="transmembrane region" description="Helical" evidence="7">
    <location>
        <begin position="221"/>
        <end position="241"/>
    </location>
</feature>
<evidence type="ECO:0000259" key="9">
    <source>
        <dbReference type="Pfam" id="PF12821"/>
    </source>
</evidence>
<dbReference type="PANTHER" id="PTHR31082">
    <property type="entry name" value="PHEROMONE-REGULATED MEMBRANE PROTEIN 10"/>
    <property type="match status" value="1"/>
</dbReference>
<dbReference type="EMBL" id="LJZO01000046">
    <property type="protein sequence ID" value="ROV91009.1"/>
    <property type="molecule type" value="Genomic_DNA"/>
</dbReference>
<keyword evidence="4 7" id="KW-0472">Membrane</keyword>
<feature type="region of interest" description="Disordered" evidence="6">
    <location>
        <begin position="405"/>
        <end position="428"/>
    </location>
</feature>
<feature type="transmembrane region" description="Helical" evidence="7">
    <location>
        <begin position="619"/>
        <end position="638"/>
    </location>
</feature>
<feature type="compositionally biased region" description="Low complexity" evidence="6">
    <location>
        <begin position="413"/>
        <end position="428"/>
    </location>
</feature>
<sequence length="913" mass="98762">MSSSNPLANMTEPQLEAFMKELKQGCHALIPQVAPSYGYVPSFAAGILFCVLFGIALLYHTFQSCWVRKATSILLALGALTEVIGWASRTWSSKCPYNSDAFLAQEVTLIIAPVFFSAALYVLLGLLIIGLGRSSSLLSAKWYTIVFCTCDVISLVVQAVGGAMASTADTDAEQTRGTHIMVAGIAFQLGTMTLFGLMVGDFIRRISSRQLGLRENVTPRLRMILSAILVSFLMIYIRSIYRTIELAQGWNGYLITHEGYFIGLDAAIMVVAVAVFIPLDPAVLMRVPKDTTTKQFPGTDTDTPDAPRRDDDKADNEEEKVVGEPDREPAAHQGWWQSVRNWGAAFKKDLGSADIKDDVRDVIGDIGIDLHTIRKITKGKGGRNITSLVGSSVTLARPAFGLRSESTSTLPTMGPSAMTSAPSSASPSGIATPITPRKFGAGVDPHDVAHALKKLKEKMGKRDSRQAKYVQAKSELAHRRNLVLLMVYAFMAYGAPSHRIEQYVLALFKALDMDGRVNYTVGCAEICFINPVDPEDPITRSAYTTLVKAGGLDIGACETAFRIYKSVVHAEVTVEEATQSLVDLIESPSYYKPWTIVPFYGLASSLVCIWGFGGYWLDMPIAFFLGCIVGILQVIFAAKNPLYSNVLEVTASLVTSFGARAFASIGNDQKYFCFAAIAESSIATILPGYIVLCGSLELQSKSVTAGSTRLFYAVIYSLLLGYGIDVGSQLWAVIYPDAPTSTTCPRAGMVDPKWKILLVPSYIVVQAVLIRSRPRQIPVQVIIGSAAYAVNYFVLQHATAQVADTASAFVLGVLGHLWARFQRAFAFAAVVAGIMLLVPSGLSAQGGLVAGITTPLFNNATTSAQTVYEENIYQSFSVGAQMIQVAVGLSVGIFISALVVYPMGKRSNYLFSF</sequence>
<evidence type="ECO:0000313" key="11">
    <source>
        <dbReference type="Proteomes" id="UP000284375"/>
    </source>
</evidence>
<dbReference type="GO" id="GO:0016020">
    <property type="term" value="C:membrane"/>
    <property type="evidence" value="ECO:0007669"/>
    <property type="project" value="UniProtKB-SubCell"/>
</dbReference>
<organism evidence="10 11">
    <name type="scientific">Cytospora chrysosperma</name>
    <name type="common">Cytospora canker fungus</name>
    <name type="synonym">Sphaeria chrysosperma</name>
    <dbReference type="NCBI Taxonomy" id="252740"/>
    <lineage>
        <taxon>Eukaryota</taxon>
        <taxon>Fungi</taxon>
        <taxon>Dikarya</taxon>
        <taxon>Ascomycota</taxon>
        <taxon>Pezizomycotina</taxon>
        <taxon>Sordariomycetes</taxon>
        <taxon>Sordariomycetidae</taxon>
        <taxon>Diaporthales</taxon>
        <taxon>Cytosporaceae</taxon>
        <taxon>Cytospora</taxon>
    </lineage>
</organism>
<evidence type="ECO:0000313" key="10">
    <source>
        <dbReference type="EMBL" id="ROV91009.1"/>
    </source>
</evidence>
<proteinExistence type="inferred from homology"/>
<dbReference type="InterPro" id="IPR010619">
    <property type="entry name" value="ThrE-like_N"/>
</dbReference>
<dbReference type="GO" id="GO:0022857">
    <property type="term" value="F:transmembrane transporter activity"/>
    <property type="evidence" value="ECO:0007669"/>
    <property type="project" value="InterPro"/>
</dbReference>
<evidence type="ECO:0000256" key="1">
    <source>
        <dbReference type="ARBA" id="ARBA00004141"/>
    </source>
</evidence>
<protein>
    <recommendedName>
        <fullName evidence="12">Threonine/serine exporter-like N-terminal domain-containing protein</fullName>
    </recommendedName>
</protein>
<feature type="transmembrane region" description="Helical" evidence="7">
    <location>
        <begin position="826"/>
        <end position="852"/>
    </location>
</feature>
<evidence type="ECO:0000256" key="6">
    <source>
        <dbReference type="SAM" id="MobiDB-lite"/>
    </source>
</evidence>
<evidence type="ECO:0000256" key="5">
    <source>
        <dbReference type="ARBA" id="ARBA00034125"/>
    </source>
</evidence>
<feature type="transmembrane region" description="Helical" evidence="7">
    <location>
        <begin position="66"/>
        <end position="87"/>
    </location>
</feature>